<dbReference type="GO" id="GO:0005737">
    <property type="term" value="C:cytoplasm"/>
    <property type="evidence" value="ECO:0007669"/>
    <property type="project" value="UniProtKB-SubCell"/>
</dbReference>
<dbReference type="GO" id="GO:0033499">
    <property type="term" value="P:galactose catabolic process via UDP-galactose, Leloir pathway"/>
    <property type="evidence" value="ECO:0007669"/>
    <property type="project" value="TreeGrafter"/>
</dbReference>
<feature type="binding site" evidence="15">
    <location>
        <position position="267"/>
    </location>
    <ligand>
        <name>beta-D-galactose</name>
        <dbReference type="ChEBI" id="CHEBI:27667"/>
    </ligand>
</feature>
<dbReference type="PANTHER" id="PTHR10091:SF0">
    <property type="entry name" value="GALACTOSE MUTAROTASE"/>
    <property type="match status" value="1"/>
</dbReference>
<keyword evidence="8" id="KW-0963">Cytoplasm</keyword>
<dbReference type="Proteomes" id="UP001152799">
    <property type="component" value="Chromosome 1"/>
</dbReference>
<dbReference type="InterPro" id="IPR011013">
    <property type="entry name" value="Gal_mutarotase_sf_dom"/>
</dbReference>
<comment type="catalytic activity">
    <reaction evidence="1 13">
        <text>alpha-D-glucose = beta-D-glucose</text>
        <dbReference type="Rhea" id="RHEA:10264"/>
        <dbReference type="ChEBI" id="CHEBI:15903"/>
        <dbReference type="ChEBI" id="CHEBI:17925"/>
        <dbReference type="EC" id="5.1.3.3"/>
    </reaction>
</comment>
<dbReference type="EMBL" id="OU892277">
    <property type="protein sequence ID" value="CAG9759752.1"/>
    <property type="molecule type" value="Genomic_DNA"/>
</dbReference>
<dbReference type="NCBIfam" id="NF008277">
    <property type="entry name" value="PRK11055.1"/>
    <property type="match status" value="1"/>
</dbReference>
<dbReference type="InterPro" id="IPR047215">
    <property type="entry name" value="Galactose_mutarotase-like"/>
</dbReference>
<comment type="pathway">
    <text evidence="4">Carbohydrate metabolism; galactose metabolism.</text>
</comment>
<dbReference type="SUPFAM" id="SSF74650">
    <property type="entry name" value="Galactose mutarotase-like"/>
    <property type="match status" value="1"/>
</dbReference>
<protein>
    <recommendedName>
        <fullName evidence="13">Aldose 1-epimerase</fullName>
        <ecNumber evidence="13">5.1.3.3</ecNumber>
    </recommendedName>
</protein>
<evidence type="ECO:0000256" key="3">
    <source>
        <dbReference type="ARBA" id="ARBA00004496"/>
    </source>
</evidence>
<comment type="function">
    <text evidence="12">Mutarotase that catalyzes the interconversion of beta-D-galactose and alpha-D-galactose during galactose metabolism. Beta-D-galactose is metabolized in the liver into glucose 1-phosphate, the primary metabolic fuel, by the action of four enzymes that constitute the Leloir pathway: GALM, GALK1 (galactokinase), GALT (galactose-1-phosphate uridylyltransferase) and GALE (UDP-galactose-4'-epimerase). Involved in the maintenance of the equilibrium between the beta- and alpha-anomers of galactose, therefore ensuring a sufficient supply of the alpha-anomer for GALK1. Also active on D-glucose although shows a preference for galactose over glucose.</text>
</comment>
<dbReference type="CDD" id="cd09019">
    <property type="entry name" value="galactose_mutarotase_like"/>
    <property type="match status" value="1"/>
</dbReference>
<dbReference type="PANTHER" id="PTHR10091">
    <property type="entry name" value="ALDOSE-1-EPIMERASE"/>
    <property type="match status" value="1"/>
</dbReference>
<evidence type="ECO:0000256" key="15">
    <source>
        <dbReference type="PIRSR" id="PIRSR005096-2"/>
    </source>
</evidence>
<feature type="active site" description="Proton acceptor" evidence="14">
    <location>
        <position position="334"/>
    </location>
</feature>
<evidence type="ECO:0000256" key="7">
    <source>
        <dbReference type="ARBA" id="ARBA00011245"/>
    </source>
</evidence>
<comment type="similarity">
    <text evidence="6 13">Belongs to the aldose epimerase family.</text>
</comment>
<dbReference type="InterPro" id="IPR018052">
    <property type="entry name" value="Ald1_epimerase_CS"/>
</dbReference>
<gene>
    <name evidence="17" type="ORF">CEUTPL_LOCUS494</name>
</gene>
<comment type="catalytic activity">
    <reaction evidence="2">
        <text>alpha-D-galactose = beta-D-galactose</text>
        <dbReference type="Rhea" id="RHEA:28675"/>
        <dbReference type="ChEBI" id="CHEBI:27667"/>
        <dbReference type="ChEBI" id="CHEBI:28061"/>
        <dbReference type="EC" id="5.1.3.3"/>
    </reaction>
    <physiologicalReaction direction="right-to-left" evidence="2">
        <dbReference type="Rhea" id="RHEA:28677"/>
    </physiologicalReaction>
</comment>
<feature type="binding site" evidence="16">
    <location>
        <begin position="198"/>
        <end position="200"/>
    </location>
    <ligand>
        <name>beta-D-galactose</name>
        <dbReference type="ChEBI" id="CHEBI:27667"/>
    </ligand>
</feature>
<sequence length="370" mass="40920">MSKLLTTCARVPTAKAAVWISEDDFGSYQDASGQTRNVKRFTWGNVKKTTVQVINWGATITSIRIPDKDGNVEDIVTGFDTIEEYLGPKNRYYGATIGRVANRTAKGEMNVEGVNYKLAVNNGPNHLHGGIQGFDKVLWNYCVKGTKLILTYHSADMEEGYPGDLLATITFQLTADNEFQINYKAVVSKASPVNLTNHSYFNLGGHGSGSEGLFQHEITINADKYTEVDDTSIPTGSLPTVSGTIFDLRVPKLLGDVIPKFPGLGYDHNYCVTKPSSEGIVFVAKAHHKPSGRVMEVYSNQPGVQFYSGNFLPENDRSQGKGATYKKHGAFCFETQKYPDAIHQANFPNIVLYPGEEYQHFTSFNFLVQQ</sequence>
<dbReference type="FunFam" id="2.70.98.10:FF:000003">
    <property type="entry name" value="Aldose 1-epimerase"/>
    <property type="match status" value="1"/>
</dbReference>
<dbReference type="PIRSF" id="PIRSF005096">
    <property type="entry name" value="GALM"/>
    <property type="match status" value="1"/>
</dbReference>
<accession>A0A9N9M8W0</accession>
<dbReference type="GO" id="GO:0006006">
    <property type="term" value="P:glucose metabolic process"/>
    <property type="evidence" value="ECO:0007669"/>
    <property type="project" value="TreeGrafter"/>
</dbReference>
<dbReference type="Pfam" id="PF01263">
    <property type="entry name" value="Aldose_epim"/>
    <property type="match status" value="1"/>
</dbReference>
<evidence type="ECO:0000256" key="14">
    <source>
        <dbReference type="PIRSR" id="PIRSR005096-1"/>
    </source>
</evidence>
<dbReference type="InterPro" id="IPR015443">
    <property type="entry name" value="Aldose_1-epimerase"/>
</dbReference>
<evidence type="ECO:0000256" key="10">
    <source>
        <dbReference type="ARBA" id="ARBA00023235"/>
    </source>
</evidence>
<dbReference type="PROSITE" id="PS00545">
    <property type="entry name" value="ALDOSE_1_EPIMERASE"/>
    <property type="match status" value="1"/>
</dbReference>
<evidence type="ECO:0000313" key="17">
    <source>
        <dbReference type="EMBL" id="CAG9759752.1"/>
    </source>
</evidence>
<keyword evidence="10 13" id="KW-0413">Isomerase</keyword>
<evidence type="ECO:0000256" key="11">
    <source>
        <dbReference type="ARBA" id="ARBA00023277"/>
    </source>
</evidence>
<evidence type="ECO:0000256" key="4">
    <source>
        <dbReference type="ARBA" id="ARBA00004947"/>
    </source>
</evidence>
<evidence type="ECO:0000256" key="6">
    <source>
        <dbReference type="ARBA" id="ARBA00006206"/>
    </source>
</evidence>
<evidence type="ECO:0000256" key="2">
    <source>
        <dbReference type="ARBA" id="ARBA00001712"/>
    </source>
</evidence>
<dbReference type="GO" id="GO:0004034">
    <property type="term" value="F:aldose 1-epimerase activity"/>
    <property type="evidence" value="ECO:0007669"/>
    <property type="project" value="UniProtKB-EC"/>
</dbReference>
<comment type="subcellular location">
    <subcellularLocation>
        <location evidence="3">Cytoplasm</location>
    </subcellularLocation>
</comment>
<feature type="binding site" evidence="16">
    <location>
        <begin position="102"/>
        <end position="103"/>
    </location>
    <ligand>
        <name>beta-D-galactose</name>
        <dbReference type="ChEBI" id="CHEBI:27667"/>
    </ligand>
</feature>
<comment type="subunit">
    <text evidence="7">Monomer.</text>
</comment>
<dbReference type="InterPro" id="IPR014718">
    <property type="entry name" value="GH-type_carb-bd"/>
</dbReference>
<organism evidence="17 18">
    <name type="scientific">Ceutorhynchus assimilis</name>
    <name type="common">cabbage seed weevil</name>
    <dbReference type="NCBI Taxonomy" id="467358"/>
    <lineage>
        <taxon>Eukaryota</taxon>
        <taxon>Metazoa</taxon>
        <taxon>Ecdysozoa</taxon>
        <taxon>Arthropoda</taxon>
        <taxon>Hexapoda</taxon>
        <taxon>Insecta</taxon>
        <taxon>Pterygota</taxon>
        <taxon>Neoptera</taxon>
        <taxon>Endopterygota</taxon>
        <taxon>Coleoptera</taxon>
        <taxon>Polyphaga</taxon>
        <taxon>Cucujiformia</taxon>
        <taxon>Curculionidae</taxon>
        <taxon>Ceutorhynchinae</taxon>
        <taxon>Ceutorhynchus</taxon>
    </lineage>
</organism>
<evidence type="ECO:0000256" key="12">
    <source>
        <dbReference type="ARBA" id="ARBA00045743"/>
    </source>
</evidence>
<evidence type="ECO:0000256" key="5">
    <source>
        <dbReference type="ARBA" id="ARBA00005028"/>
    </source>
</evidence>
<name>A0A9N9M8W0_9CUCU</name>
<keyword evidence="9" id="KW-0597">Phosphoprotein</keyword>
<feature type="active site" description="Proton donor" evidence="14">
    <location>
        <position position="198"/>
    </location>
</feature>
<evidence type="ECO:0000256" key="9">
    <source>
        <dbReference type="ARBA" id="ARBA00022553"/>
    </source>
</evidence>
<dbReference type="EC" id="5.1.3.3" evidence="13"/>
<dbReference type="AlphaFoldDB" id="A0A9N9M8W0"/>
<dbReference type="GO" id="GO:0030246">
    <property type="term" value="F:carbohydrate binding"/>
    <property type="evidence" value="ECO:0007669"/>
    <property type="project" value="InterPro"/>
</dbReference>
<dbReference type="Gene3D" id="2.70.98.10">
    <property type="match status" value="1"/>
</dbReference>
<evidence type="ECO:0000256" key="8">
    <source>
        <dbReference type="ARBA" id="ARBA00022490"/>
    </source>
</evidence>
<evidence type="ECO:0000256" key="16">
    <source>
        <dbReference type="PIRSR" id="PIRSR005096-3"/>
    </source>
</evidence>
<keyword evidence="18" id="KW-1185">Reference proteome</keyword>
<evidence type="ECO:0000256" key="13">
    <source>
        <dbReference type="PIRNR" id="PIRNR005096"/>
    </source>
</evidence>
<evidence type="ECO:0000313" key="18">
    <source>
        <dbReference type="Proteomes" id="UP001152799"/>
    </source>
</evidence>
<proteinExistence type="inferred from homology"/>
<reference evidence="17" key="1">
    <citation type="submission" date="2022-01" db="EMBL/GenBank/DDBJ databases">
        <authorList>
            <person name="King R."/>
        </authorList>
    </citation>
    <scope>NUCLEOTIDE SEQUENCE</scope>
</reference>
<dbReference type="OrthoDB" id="274691at2759"/>
<comment type="pathway">
    <text evidence="5 13">Carbohydrate metabolism; hexose metabolism.</text>
</comment>
<evidence type="ECO:0000256" key="1">
    <source>
        <dbReference type="ARBA" id="ARBA00001614"/>
    </source>
</evidence>
<dbReference type="InterPro" id="IPR008183">
    <property type="entry name" value="Aldose_1/G6P_1-epimerase"/>
</dbReference>
<keyword evidence="11 13" id="KW-0119">Carbohydrate metabolism</keyword>